<dbReference type="EMBL" id="JBBKAJ010000039">
    <property type="protein sequence ID" value="MEJ8640191.1"/>
    <property type="molecule type" value="Genomic_DNA"/>
</dbReference>
<protein>
    <submittedName>
        <fullName evidence="1">Uncharacterized protein</fullName>
    </submittedName>
</protein>
<evidence type="ECO:0000313" key="1">
    <source>
        <dbReference type="EMBL" id="MEJ8640191.1"/>
    </source>
</evidence>
<gene>
    <name evidence="1" type="ORF">WKI67_43695</name>
</gene>
<organism evidence="1 2">
    <name type="scientific">Streptomyces achmelvichensis</name>
    <dbReference type="NCBI Taxonomy" id="3134111"/>
    <lineage>
        <taxon>Bacteria</taxon>
        <taxon>Bacillati</taxon>
        <taxon>Actinomycetota</taxon>
        <taxon>Actinomycetes</taxon>
        <taxon>Kitasatosporales</taxon>
        <taxon>Streptomycetaceae</taxon>
        <taxon>Streptomyces</taxon>
    </lineage>
</organism>
<accession>A0ACC6Q978</accession>
<name>A0ACC6Q978_9ACTN</name>
<reference evidence="1" key="1">
    <citation type="submission" date="2024-03" db="EMBL/GenBank/DDBJ databases">
        <title>Novel Streptomyces species of biotechnological and ecological value are a feature of Machair soil.</title>
        <authorList>
            <person name="Prole J.R."/>
            <person name="Goodfellow M."/>
            <person name="Allenby N."/>
            <person name="Ward A.C."/>
        </authorList>
    </citation>
    <scope>NUCLEOTIDE SEQUENCE</scope>
    <source>
        <strain evidence="1">MS2.AVA.5</strain>
    </source>
</reference>
<keyword evidence="2" id="KW-1185">Reference proteome</keyword>
<sequence>MVSETHVPTVLRMGDDAPMLNVSGADDAESAALLLTTMHRLHKQLGDFTTQLYIAYDFGDESGLAPAILIEKRAAGPELRIRHCFGFFAEGDSDVSELRFSAGMAITSAGCIVEAMVDVDLERPLGEFGADVHTLYFERVDQLSLSDALSRLDEQVTALCTMGDVPNRLGFDTR</sequence>
<evidence type="ECO:0000313" key="2">
    <source>
        <dbReference type="Proteomes" id="UP001377168"/>
    </source>
</evidence>
<proteinExistence type="predicted"/>
<comment type="caution">
    <text evidence="1">The sequence shown here is derived from an EMBL/GenBank/DDBJ whole genome shotgun (WGS) entry which is preliminary data.</text>
</comment>
<dbReference type="Proteomes" id="UP001377168">
    <property type="component" value="Unassembled WGS sequence"/>
</dbReference>